<feature type="region of interest" description="Disordered" evidence="1">
    <location>
        <begin position="128"/>
        <end position="168"/>
    </location>
</feature>
<name>A0ABU6R6T8_9FABA</name>
<dbReference type="EMBL" id="JASCZI010030246">
    <property type="protein sequence ID" value="MED6119728.1"/>
    <property type="molecule type" value="Genomic_DNA"/>
</dbReference>
<feature type="compositionally biased region" description="Acidic residues" evidence="1">
    <location>
        <begin position="159"/>
        <end position="168"/>
    </location>
</feature>
<evidence type="ECO:0000256" key="1">
    <source>
        <dbReference type="SAM" id="MobiDB-lite"/>
    </source>
</evidence>
<proteinExistence type="predicted"/>
<sequence length="289" mass="33428">MGLTQLKAFILRSIGEHRRRVQKVYYKYPHEVDEIFYFKRFRLRYDDDVALIRDWHIHLAVIPLLELYAILIDEGNSSEADSQSGGGVSRNIRRLMVDLNRLPEGSSEGSIPDSNIPMTEILDSHDESIVGDPATHDYQLNHDSDNDQEDNEPVVVPQGEEDGEEEEDEVEEQGVNYFQWTRPAYAQPEMTRQYDHPAHYRSLNLDAMNLGSYGFQGGPDDDPVDEFEVGQQFDDKEAVLMAVKTYSIIRDVEYKILESDGLKYAVQCTNFGSLRQWALRVSYRRRQEK</sequence>
<evidence type="ECO:0008006" key="4">
    <source>
        <dbReference type="Google" id="ProtNLM"/>
    </source>
</evidence>
<keyword evidence="3" id="KW-1185">Reference proteome</keyword>
<accession>A0ABU6R6T8</accession>
<evidence type="ECO:0000313" key="2">
    <source>
        <dbReference type="EMBL" id="MED6119728.1"/>
    </source>
</evidence>
<evidence type="ECO:0000313" key="3">
    <source>
        <dbReference type="Proteomes" id="UP001341840"/>
    </source>
</evidence>
<gene>
    <name evidence="2" type="ORF">PIB30_014337</name>
</gene>
<comment type="caution">
    <text evidence="2">The sequence shown here is derived from an EMBL/GenBank/DDBJ whole genome shotgun (WGS) entry which is preliminary data.</text>
</comment>
<dbReference type="Proteomes" id="UP001341840">
    <property type="component" value="Unassembled WGS sequence"/>
</dbReference>
<protein>
    <recommendedName>
        <fullName evidence="4">Transposase MuDR plant domain-containing protein</fullName>
    </recommendedName>
</protein>
<reference evidence="2 3" key="1">
    <citation type="journal article" date="2023" name="Plants (Basel)">
        <title>Bridging the Gap: Combining Genomics and Transcriptomics Approaches to Understand Stylosanthes scabra, an Orphan Legume from the Brazilian Caatinga.</title>
        <authorList>
            <person name="Ferreira-Neto J.R.C."/>
            <person name="da Silva M.D."/>
            <person name="Binneck E."/>
            <person name="de Melo N.F."/>
            <person name="da Silva R.H."/>
            <person name="de Melo A.L.T.M."/>
            <person name="Pandolfi V."/>
            <person name="Bustamante F.O."/>
            <person name="Brasileiro-Vidal A.C."/>
            <person name="Benko-Iseppon A.M."/>
        </authorList>
    </citation>
    <scope>NUCLEOTIDE SEQUENCE [LARGE SCALE GENOMIC DNA]</scope>
    <source>
        <tissue evidence="2">Leaves</tissue>
    </source>
</reference>
<organism evidence="2 3">
    <name type="scientific">Stylosanthes scabra</name>
    <dbReference type="NCBI Taxonomy" id="79078"/>
    <lineage>
        <taxon>Eukaryota</taxon>
        <taxon>Viridiplantae</taxon>
        <taxon>Streptophyta</taxon>
        <taxon>Embryophyta</taxon>
        <taxon>Tracheophyta</taxon>
        <taxon>Spermatophyta</taxon>
        <taxon>Magnoliopsida</taxon>
        <taxon>eudicotyledons</taxon>
        <taxon>Gunneridae</taxon>
        <taxon>Pentapetalae</taxon>
        <taxon>rosids</taxon>
        <taxon>fabids</taxon>
        <taxon>Fabales</taxon>
        <taxon>Fabaceae</taxon>
        <taxon>Papilionoideae</taxon>
        <taxon>50 kb inversion clade</taxon>
        <taxon>dalbergioids sensu lato</taxon>
        <taxon>Dalbergieae</taxon>
        <taxon>Pterocarpus clade</taxon>
        <taxon>Stylosanthes</taxon>
    </lineage>
</organism>